<protein>
    <recommendedName>
        <fullName evidence="3">Aminotransferase class V domain-containing protein</fullName>
    </recommendedName>
</protein>
<proteinExistence type="inferred from homology"/>
<organism evidence="4 5">
    <name type="scientific">Punica granatum</name>
    <name type="common">Pomegranate</name>
    <dbReference type="NCBI Taxonomy" id="22663"/>
    <lineage>
        <taxon>Eukaryota</taxon>
        <taxon>Viridiplantae</taxon>
        <taxon>Streptophyta</taxon>
        <taxon>Embryophyta</taxon>
        <taxon>Tracheophyta</taxon>
        <taxon>Spermatophyta</taxon>
        <taxon>Magnoliopsida</taxon>
        <taxon>eudicotyledons</taxon>
        <taxon>Gunneridae</taxon>
        <taxon>Pentapetalae</taxon>
        <taxon>rosids</taxon>
        <taxon>malvids</taxon>
        <taxon>Myrtales</taxon>
        <taxon>Lythraceae</taxon>
        <taxon>Punica</taxon>
    </lineage>
</organism>
<evidence type="ECO:0000256" key="2">
    <source>
        <dbReference type="ARBA" id="ARBA00006490"/>
    </source>
</evidence>
<accession>A0A218WM88</accession>
<sequence length="122" mass="13346">MFILHRELPIPFSFSFQLFPSSSSSPVLPLPLPARYGNLHSRTHLCGWKSDLAVESARAQVAVLIKASPKEIVLTSGATEGNNISVKGVMHFYSDAAQALGKISIDVEKWNVSLLSLRKNRG</sequence>
<gene>
    <name evidence="4" type="ORF">CDL15_Pgr001246</name>
</gene>
<comment type="similarity">
    <text evidence="2">Belongs to the class-V pyridoxal-phosphate-dependent aminotransferase family. NifS/IscS subfamily.</text>
</comment>
<evidence type="ECO:0000313" key="4">
    <source>
        <dbReference type="EMBL" id="OWM73132.1"/>
    </source>
</evidence>
<dbReference type="InterPro" id="IPR000192">
    <property type="entry name" value="Aminotrans_V_dom"/>
</dbReference>
<dbReference type="EMBL" id="MTKT01003953">
    <property type="protein sequence ID" value="OWM73132.1"/>
    <property type="molecule type" value="Genomic_DNA"/>
</dbReference>
<feature type="domain" description="Aminotransferase class V" evidence="3">
    <location>
        <begin position="35"/>
        <end position="90"/>
    </location>
</feature>
<dbReference type="InterPro" id="IPR015424">
    <property type="entry name" value="PyrdxlP-dep_Trfase"/>
</dbReference>
<dbReference type="GO" id="GO:0005829">
    <property type="term" value="C:cytosol"/>
    <property type="evidence" value="ECO:0007669"/>
    <property type="project" value="TreeGrafter"/>
</dbReference>
<dbReference type="PANTHER" id="PTHR11601">
    <property type="entry name" value="CYSTEINE DESULFURYLASE FAMILY MEMBER"/>
    <property type="match status" value="1"/>
</dbReference>
<evidence type="ECO:0000259" key="3">
    <source>
        <dbReference type="Pfam" id="PF00266"/>
    </source>
</evidence>
<dbReference type="Gene3D" id="3.40.640.10">
    <property type="entry name" value="Type I PLP-dependent aspartate aminotransferase-like (Major domain)"/>
    <property type="match status" value="1"/>
</dbReference>
<comment type="caution">
    <text evidence="4">The sequence shown here is derived from an EMBL/GenBank/DDBJ whole genome shotgun (WGS) entry which is preliminary data.</text>
</comment>
<dbReference type="GO" id="GO:0031071">
    <property type="term" value="F:cysteine desulfurase activity"/>
    <property type="evidence" value="ECO:0007669"/>
    <property type="project" value="TreeGrafter"/>
</dbReference>
<dbReference type="SUPFAM" id="SSF53383">
    <property type="entry name" value="PLP-dependent transferases"/>
    <property type="match status" value="1"/>
</dbReference>
<dbReference type="GO" id="GO:0016226">
    <property type="term" value="P:iron-sulfur cluster assembly"/>
    <property type="evidence" value="ECO:0007669"/>
    <property type="project" value="TreeGrafter"/>
</dbReference>
<comment type="cofactor">
    <cofactor evidence="1">
        <name>pyridoxal 5'-phosphate</name>
        <dbReference type="ChEBI" id="CHEBI:597326"/>
    </cofactor>
</comment>
<reference evidence="5" key="1">
    <citation type="journal article" date="2017" name="Plant J.">
        <title>The pomegranate (Punica granatum L.) genome and the genomics of punicalagin biosynthesis.</title>
        <authorList>
            <person name="Qin G."/>
            <person name="Xu C."/>
            <person name="Ming R."/>
            <person name="Tang H."/>
            <person name="Guyot R."/>
            <person name="Kramer E.M."/>
            <person name="Hu Y."/>
            <person name="Yi X."/>
            <person name="Qi Y."/>
            <person name="Xu X."/>
            <person name="Gao Z."/>
            <person name="Pan H."/>
            <person name="Jian J."/>
            <person name="Tian Y."/>
            <person name="Yue Z."/>
            <person name="Xu Y."/>
        </authorList>
    </citation>
    <scope>NUCLEOTIDE SEQUENCE [LARGE SCALE GENOMIC DNA]</scope>
    <source>
        <strain evidence="5">cv. Dabenzi</strain>
    </source>
</reference>
<evidence type="ECO:0000313" key="5">
    <source>
        <dbReference type="Proteomes" id="UP000197138"/>
    </source>
</evidence>
<dbReference type="Pfam" id="PF00266">
    <property type="entry name" value="Aminotran_5"/>
    <property type="match status" value="1"/>
</dbReference>
<dbReference type="AlphaFoldDB" id="A0A218WM88"/>
<dbReference type="GO" id="GO:0005739">
    <property type="term" value="C:mitochondrion"/>
    <property type="evidence" value="ECO:0007669"/>
    <property type="project" value="TreeGrafter"/>
</dbReference>
<dbReference type="InterPro" id="IPR015421">
    <property type="entry name" value="PyrdxlP-dep_Trfase_major"/>
</dbReference>
<name>A0A218WM88_PUNGR</name>
<evidence type="ECO:0000256" key="1">
    <source>
        <dbReference type="ARBA" id="ARBA00001933"/>
    </source>
</evidence>
<dbReference type="PANTHER" id="PTHR11601:SF34">
    <property type="entry name" value="CYSTEINE DESULFURASE"/>
    <property type="match status" value="1"/>
</dbReference>
<dbReference type="Proteomes" id="UP000197138">
    <property type="component" value="Unassembled WGS sequence"/>
</dbReference>